<gene>
    <name evidence="1" type="ORF">AB8B23_03080</name>
</gene>
<dbReference type="RefSeq" id="WP_369713346.1">
    <property type="nucleotide sequence ID" value="NZ_CP165646.1"/>
</dbReference>
<name>A0AB39VD31_9FUSO</name>
<dbReference type="EMBL" id="CP165646">
    <property type="protein sequence ID" value="XDU65154.1"/>
    <property type="molecule type" value="Genomic_DNA"/>
</dbReference>
<organism evidence="1">
    <name type="scientific">Leptotrichia mesophila</name>
    <dbReference type="NCBI Taxonomy" id="3239303"/>
    <lineage>
        <taxon>Bacteria</taxon>
        <taxon>Fusobacteriati</taxon>
        <taxon>Fusobacteriota</taxon>
        <taxon>Fusobacteriia</taxon>
        <taxon>Fusobacteriales</taxon>
        <taxon>Leptotrichiaceae</taxon>
        <taxon>Leptotrichia</taxon>
    </lineage>
</organism>
<accession>A0AB39VD31</accession>
<sequence>MDLQKIVEKRKSKLLEDMSFNELKEYIETLEKAIFNISSVKQSLELIGEVQKLIK</sequence>
<dbReference type="AlphaFoldDB" id="A0AB39VD31"/>
<dbReference type="KEGG" id="lmes:AB8B23_03080"/>
<reference evidence="1" key="1">
    <citation type="submission" date="2024-07" db="EMBL/GenBank/DDBJ databases">
        <authorList>
            <person name="Li X.-J."/>
            <person name="Wang X."/>
        </authorList>
    </citation>
    <scope>NUCLEOTIDE SEQUENCE</scope>
    <source>
        <strain evidence="1">HSP-342</strain>
    </source>
</reference>
<protein>
    <submittedName>
        <fullName evidence="1">Uncharacterized protein</fullName>
    </submittedName>
</protein>
<proteinExistence type="predicted"/>
<evidence type="ECO:0000313" key="1">
    <source>
        <dbReference type="EMBL" id="XDU65154.1"/>
    </source>
</evidence>